<proteinExistence type="predicted"/>
<keyword evidence="2" id="KW-1185">Reference proteome</keyword>
<sequence>MRGSSQRTLDVEILLARYPRLDEQELARLIETFPALPLIDKAVITADEQLSERLAAFYRDHRRELEAPIAFLFVSLILPIIAASAALWWLLG</sequence>
<organism evidence="1 2">
    <name type="scientific">Sphingopyxis witflariensis</name>
    <dbReference type="NCBI Taxonomy" id="173675"/>
    <lineage>
        <taxon>Bacteria</taxon>
        <taxon>Pseudomonadati</taxon>
        <taxon>Pseudomonadota</taxon>
        <taxon>Alphaproteobacteria</taxon>
        <taxon>Sphingomonadales</taxon>
        <taxon>Sphingomonadaceae</taxon>
        <taxon>Sphingopyxis</taxon>
    </lineage>
</organism>
<reference evidence="1 2" key="1">
    <citation type="journal article" date="2002" name="Int. J. Syst. Evol. Microbiol.">
        <title>Sphingopyxis witflariensis sp. nov., isolated from activated sludge.</title>
        <authorList>
            <person name="Kampfer P."/>
            <person name="Witzenberger R."/>
            <person name="Denner E.B."/>
            <person name="Busse H.J."/>
            <person name="Neef A."/>
        </authorList>
    </citation>
    <scope>NUCLEOTIDE SEQUENCE [LARGE SCALE GENOMIC DNA]</scope>
    <source>
        <strain evidence="1 2">DSM 14551</strain>
    </source>
</reference>
<gene>
    <name evidence="1" type="ORF">CDQ91_20445</name>
</gene>
<dbReference type="Proteomes" id="UP000197097">
    <property type="component" value="Unassembled WGS sequence"/>
</dbReference>
<evidence type="ECO:0000313" key="2">
    <source>
        <dbReference type="Proteomes" id="UP000197097"/>
    </source>
</evidence>
<dbReference type="EMBL" id="NISJ01000022">
    <property type="protein sequence ID" value="OWQ90572.1"/>
    <property type="molecule type" value="Genomic_DNA"/>
</dbReference>
<name>A0A246JD33_9SPHN</name>
<dbReference type="AlphaFoldDB" id="A0A246JD33"/>
<accession>A0A246JD33</accession>
<comment type="caution">
    <text evidence="1">The sequence shown here is derived from an EMBL/GenBank/DDBJ whole genome shotgun (WGS) entry which is preliminary data.</text>
</comment>
<protein>
    <submittedName>
        <fullName evidence="1">Uncharacterized protein</fullName>
    </submittedName>
</protein>
<evidence type="ECO:0000313" key="1">
    <source>
        <dbReference type="EMBL" id="OWQ90572.1"/>
    </source>
</evidence>